<dbReference type="GO" id="GO:0003700">
    <property type="term" value="F:DNA-binding transcription factor activity"/>
    <property type="evidence" value="ECO:0007669"/>
    <property type="project" value="UniProtKB-UniRule"/>
</dbReference>
<sequence length="184" mass="19343">MTVSQRSTSSERSRSNRVARQGRILELIRSHEIGSQAELADMLADDDISVSQGTLSKDLLDIGAVRVRSGSGLLVYAPPGSEIASDHALHEQRLARICAEVLVSADASANLAVLKTPPGAAQYFASAIDRVALDSVAGTIAGDDTVMVISRSGDGGAQMAEYFVSMARTGRPADGDGNEAERRD</sequence>
<dbReference type="GeneID" id="61221968"/>
<dbReference type="UniPathway" id="UPA00068"/>
<dbReference type="Pfam" id="PF01316">
    <property type="entry name" value="Arg_repressor"/>
    <property type="match status" value="1"/>
</dbReference>
<dbReference type="GO" id="GO:0005737">
    <property type="term" value="C:cytoplasm"/>
    <property type="evidence" value="ECO:0007669"/>
    <property type="project" value="UniProtKB-SubCell"/>
</dbReference>
<keyword evidence="7 8" id="KW-0804">Transcription</keyword>
<comment type="similarity">
    <text evidence="2 8">Belongs to the ArgR family.</text>
</comment>
<dbReference type="InterPro" id="IPR001669">
    <property type="entry name" value="Arg_repress"/>
</dbReference>
<keyword evidence="4 8" id="KW-0678">Repressor</keyword>
<protein>
    <recommendedName>
        <fullName evidence="8">Arginine repressor</fullName>
    </recommendedName>
</protein>
<dbReference type="OrthoDB" id="7060358at2"/>
<evidence type="ECO:0000256" key="5">
    <source>
        <dbReference type="ARBA" id="ARBA00023015"/>
    </source>
</evidence>
<dbReference type="Proteomes" id="UP000250080">
    <property type="component" value="Chromosome I"/>
</dbReference>
<dbReference type="Pfam" id="PF02863">
    <property type="entry name" value="Arg_repressor_C"/>
    <property type="match status" value="1"/>
</dbReference>
<dbReference type="InterPro" id="IPR020900">
    <property type="entry name" value="Arg_repress_DNA-bd"/>
</dbReference>
<accession>A0A0A8T6I7</accession>
<reference evidence="11 12" key="1">
    <citation type="submission" date="2016-09" db="EMBL/GenBank/DDBJ databases">
        <authorList>
            <person name="Laine KS P."/>
        </authorList>
    </citation>
    <scope>NUCLEOTIDE SEQUENCE [LARGE SCALE GENOMIC DNA]</scope>
    <source>
        <strain evidence="11">PFRJS-23</strain>
    </source>
</reference>
<keyword evidence="5 8" id="KW-0805">Transcription regulation</keyword>
<dbReference type="GO" id="GO:0003677">
    <property type="term" value="F:DNA binding"/>
    <property type="evidence" value="ECO:0007669"/>
    <property type="project" value="UniProtKB-KW"/>
</dbReference>
<dbReference type="SUPFAM" id="SSF46785">
    <property type="entry name" value="Winged helix' DNA-binding domain"/>
    <property type="match status" value="1"/>
</dbReference>
<dbReference type="OMA" id="MHAVKTR"/>
<evidence type="ECO:0000256" key="8">
    <source>
        <dbReference type="HAMAP-Rule" id="MF_00173"/>
    </source>
</evidence>
<feature type="domain" description="Arginine repressor C-terminal" evidence="10">
    <location>
        <begin position="99"/>
        <end position="163"/>
    </location>
</feature>
<comment type="subcellular location">
    <subcellularLocation>
        <location evidence="1 8">Cytoplasm</location>
    </subcellularLocation>
</comment>
<dbReference type="Gene3D" id="3.30.1360.40">
    <property type="match status" value="1"/>
</dbReference>
<evidence type="ECO:0000256" key="3">
    <source>
        <dbReference type="ARBA" id="ARBA00022490"/>
    </source>
</evidence>
<dbReference type="PRINTS" id="PR01467">
    <property type="entry name" value="ARGREPRESSOR"/>
</dbReference>
<evidence type="ECO:0000259" key="9">
    <source>
        <dbReference type="Pfam" id="PF01316"/>
    </source>
</evidence>
<proteinExistence type="inferred from homology"/>
<evidence type="ECO:0000256" key="4">
    <source>
        <dbReference type="ARBA" id="ARBA00022491"/>
    </source>
</evidence>
<dbReference type="InterPro" id="IPR036390">
    <property type="entry name" value="WH_DNA-bd_sf"/>
</dbReference>
<name>A0A0A8T6I7_9ACTN</name>
<dbReference type="HAMAP" id="MF_00173">
    <property type="entry name" value="Arg_repressor"/>
    <property type="match status" value="1"/>
</dbReference>
<dbReference type="PANTHER" id="PTHR34471:SF1">
    <property type="entry name" value="ARGININE REPRESSOR"/>
    <property type="match status" value="1"/>
</dbReference>
<dbReference type="PANTHER" id="PTHR34471">
    <property type="entry name" value="ARGININE REPRESSOR"/>
    <property type="match status" value="1"/>
</dbReference>
<organism evidence="11 12">
    <name type="scientific">Propionibacterium freudenreichii</name>
    <dbReference type="NCBI Taxonomy" id="1744"/>
    <lineage>
        <taxon>Bacteria</taxon>
        <taxon>Bacillati</taxon>
        <taxon>Actinomycetota</taxon>
        <taxon>Actinomycetes</taxon>
        <taxon>Propionibacteriales</taxon>
        <taxon>Propionibacteriaceae</taxon>
        <taxon>Propionibacterium</taxon>
    </lineage>
</organism>
<comment type="function">
    <text evidence="8">Regulates arginine biosynthesis genes.</text>
</comment>
<comment type="pathway">
    <text evidence="8">Amino-acid biosynthesis; L-arginine biosynthesis [regulation].</text>
</comment>
<evidence type="ECO:0000256" key="1">
    <source>
        <dbReference type="ARBA" id="ARBA00004496"/>
    </source>
</evidence>
<dbReference type="GO" id="GO:0034618">
    <property type="term" value="F:arginine binding"/>
    <property type="evidence" value="ECO:0007669"/>
    <property type="project" value="InterPro"/>
</dbReference>
<dbReference type="RefSeq" id="WP_013161263.1">
    <property type="nucleotide sequence ID" value="NZ_CCYS01000044.1"/>
</dbReference>
<keyword evidence="8" id="KW-0055">Arginine biosynthesis</keyword>
<keyword evidence="3 8" id="KW-0963">Cytoplasm</keyword>
<dbReference type="InterPro" id="IPR020899">
    <property type="entry name" value="Arg_repress_C"/>
</dbReference>
<dbReference type="EMBL" id="LT618793">
    <property type="protein sequence ID" value="SCQ77631.1"/>
    <property type="molecule type" value="Genomic_DNA"/>
</dbReference>
<evidence type="ECO:0000256" key="7">
    <source>
        <dbReference type="ARBA" id="ARBA00023163"/>
    </source>
</evidence>
<dbReference type="AlphaFoldDB" id="A0A0A8T6I7"/>
<dbReference type="Gene3D" id="1.10.10.10">
    <property type="entry name" value="Winged helix-like DNA-binding domain superfamily/Winged helix DNA-binding domain"/>
    <property type="match status" value="1"/>
</dbReference>
<gene>
    <name evidence="8" type="primary">argR</name>
    <name evidence="11" type="ORF">PFR_JS23_874</name>
</gene>
<evidence type="ECO:0000313" key="11">
    <source>
        <dbReference type="EMBL" id="SCQ77631.1"/>
    </source>
</evidence>
<dbReference type="GO" id="GO:0006526">
    <property type="term" value="P:L-arginine biosynthetic process"/>
    <property type="evidence" value="ECO:0007669"/>
    <property type="project" value="UniProtKB-UniPathway"/>
</dbReference>
<evidence type="ECO:0000313" key="12">
    <source>
        <dbReference type="Proteomes" id="UP000250080"/>
    </source>
</evidence>
<evidence type="ECO:0000256" key="6">
    <source>
        <dbReference type="ARBA" id="ARBA00023125"/>
    </source>
</evidence>
<dbReference type="GO" id="GO:0051259">
    <property type="term" value="P:protein complex oligomerization"/>
    <property type="evidence" value="ECO:0007669"/>
    <property type="project" value="InterPro"/>
</dbReference>
<evidence type="ECO:0000256" key="2">
    <source>
        <dbReference type="ARBA" id="ARBA00008316"/>
    </source>
</evidence>
<dbReference type="SUPFAM" id="SSF55252">
    <property type="entry name" value="C-terminal domain of arginine repressor"/>
    <property type="match status" value="1"/>
</dbReference>
<keyword evidence="8" id="KW-0028">Amino-acid biosynthesis</keyword>
<dbReference type="InterPro" id="IPR036388">
    <property type="entry name" value="WH-like_DNA-bd_sf"/>
</dbReference>
<keyword evidence="6 8" id="KW-0238">DNA-binding</keyword>
<evidence type="ECO:0000259" key="10">
    <source>
        <dbReference type="Pfam" id="PF02863"/>
    </source>
</evidence>
<dbReference type="InterPro" id="IPR036251">
    <property type="entry name" value="Arg_repress_C_sf"/>
</dbReference>
<dbReference type="GO" id="GO:1900079">
    <property type="term" value="P:regulation of arginine biosynthetic process"/>
    <property type="evidence" value="ECO:0007669"/>
    <property type="project" value="UniProtKB-UniRule"/>
</dbReference>
<feature type="domain" description="Arginine repressor DNA-binding" evidence="9">
    <location>
        <begin position="16"/>
        <end position="77"/>
    </location>
</feature>